<evidence type="ECO:0000313" key="2">
    <source>
        <dbReference type="Proteomes" id="UP000694050"/>
    </source>
</evidence>
<proteinExistence type="predicted"/>
<dbReference type="EMBL" id="JAELUQ010000004">
    <property type="protein sequence ID" value="KAG7415118.1"/>
    <property type="molecule type" value="Genomic_DNA"/>
</dbReference>
<name>A0A8J5NZ06_FUSOX</name>
<evidence type="ECO:0000313" key="1">
    <source>
        <dbReference type="EMBL" id="KAG7415118.1"/>
    </source>
</evidence>
<organism evidence="1 2">
    <name type="scientific">Fusarium oxysporum f. sp. rapae</name>
    <dbReference type="NCBI Taxonomy" id="485398"/>
    <lineage>
        <taxon>Eukaryota</taxon>
        <taxon>Fungi</taxon>
        <taxon>Dikarya</taxon>
        <taxon>Ascomycota</taxon>
        <taxon>Pezizomycotina</taxon>
        <taxon>Sordariomycetes</taxon>
        <taxon>Hypocreomycetidae</taxon>
        <taxon>Hypocreales</taxon>
        <taxon>Nectriaceae</taxon>
        <taxon>Fusarium</taxon>
        <taxon>Fusarium oxysporum species complex</taxon>
    </lineage>
</organism>
<gene>
    <name evidence="1" type="ORF">Forpe1208_v005736</name>
</gene>
<accession>A0A8J5NZ06</accession>
<sequence>MYATFLSKRTRRDDDCTFVYDQRKAIEMIFTIAWTNEGDDFIFQNEQDAASWERIVSLCSTSTVSPPRKCITKELRAVNFRRKLRINEQEWSEVWHGAVLSPIAEISAKSDAIYVDTTTPAAQEGAKIRRSVGWFGSWFSIRVPFSRLLKNNKKGQNDKVANEATPVA</sequence>
<dbReference type="AlphaFoldDB" id="A0A8J5NZ06"/>
<dbReference type="Proteomes" id="UP000694050">
    <property type="component" value="Unassembled WGS sequence"/>
</dbReference>
<reference evidence="1" key="1">
    <citation type="submission" date="2021-04" db="EMBL/GenBank/DDBJ databases">
        <title>First draft genome resource for Brassicaceae pathogens Fusarium oxysporum f. sp. raphani and Fusarium oxysporum f. sp. rapae.</title>
        <authorList>
            <person name="Asai S."/>
        </authorList>
    </citation>
    <scope>NUCLEOTIDE SEQUENCE</scope>
    <source>
        <strain evidence="1">Tf1208</strain>
    </source>
</reference>
<comment type="caution">
    <text evidence="1">The sequence shown here is derived from an EMBL/GenBank/DDBJ whole genome shotgun (WGS) entry which is preliminary data.</text>
</comment>
<protein>
    <submittedName>
        <fullName evidence="1">Uncharacterized protein</fullName>
    </submittedName>
</protein>